<keyword evidence="8 12" id="KW-0812">Transmembrane</keyword>
<feature type="transmembrane region" description="Helical" evidence="12">
    <location>
        <begin position="26"/>
        <end position="44"/>
    </location>
</feature>
<dbReference type="PIRSF" id="PIRSF002764">
    <property type="entry name" value="CcmB"/>
    <property type="match status" value="1"/>
</dbReference>
<evidence type="ECO:0000256" key="7">
    <source>
        <dbReference type="ARBA" id="ARBA00022519"/>
    </source>
</evidence>
<feature type="transmembrane region" description="Helical" evidence="12">
    <location>
        <begin position="50"/>
        <end position="71"/>
    </location>
</feature>
<evidence type="ECO:0000256" key="3">
    <source>
        <dbReference type="ARBA" id="ARBA00010544"/>
    </source>
</evidence>
<keyword evidence="10 12" id="KW-1133">Transmembrane helix</keyword>
<accession>A0A9Q4G0G1</accession>
<evidence type="ECO:0000256" key="2">
    <source>
        <dbReference type="ARBA" id="ARBA00004429"/>
    </source>
</evidence>
<feature type="transmembrane region" description="Helical" evidence="12">
    <location>
        <begin position="103"/>
        <end position="124"/>
    </location>
</feature>
<evidence type="ECO:0000256" key="6">
    <source>
        <dbReference type="ARBA" id="ARBA00022475"/>
    </source>
</evidence>
<comment type="function">
    <text evidence="1">Required for the export of heme to the periplasm for the biogenesis of c-type cytochromes.</text>
</comment>
<evidence type="ECO:0000256" key="1">
    <source>
        <dbReference type="ARBA" id="ARBA00002442"/>
    </source>
</evidence>
<evidence type="ECO:0000256" key="5">
    <source>
        <dbReference type="ARBA" id="ARBA00022448"/>
    </source>
</evidence>
<evidence type="ECO:0000256" key="4">
    <source>
        <dbReference type="ARBA" id="ARBA00016452"/>
    </source>
</evidence>
<feature type="transmembrane region" description="Helical" evidence="12">
    <location>
        <begin position="204"/>
        <end position="227"/>
    </location>
</feature>
<dbReference type="PANTHER" id="PTHR30070">
    <property type="entry name" value="HEME EXPORTER PROTEIN B"/>
    <property type="match status" value="1"/>
</dbReference>
<keyword evidence="14" id="KW-1185">Reference proteome</keyword>
<evidence type="ECO:0000313" key="13">
    <source>
        <dbReference type="EMBL" id="MCR6098446.1"/>
    </source>
</evidence>
<keyword evidence="9" id="KW-0201">Cytochrome c-type biogenesis</keyword>
<keyword evidence="6" id="KW-1003">Cell membrane</keyword>
<evidence type="ECO:0000313" key="14">
    <source>
        <dbReference type="Proteomes" id="UP001057753"/>
    </source>
</evidence>
<feature type="transmembrane region" description="Helical" evidence="12">
    <location>
        <begin position="136"/>
        <end position="160"/>
    </location>
</feature>
<comment type="caution">
    <text evidence="13">The sequence shown here is derived from an EMBL/GenBank/DDBJ whole genome shotgun (WGS) entry which is preliminary data.</text>
</comment>
<comment type="similarity">
    <text evidence="3">Belongs to the CcmB/CycW/HelB family.</text>
</comment>
<evidence type="ECO:0000256" key="10">
    <source>
        <dbReference type="ARBA" id="ARBA00022989"/>
    </source>
</evidence>
<reference evidence="13" key="1">
    <citation type="submission" date="2020-06" db="EMBL/GenBank/DDBJ databases">
        <title>Insight into the genomes of haloalkaliphilic bacilli from Kenyan soda lakes.</title>
        <authorList>
            <person name="Mwirichia R."/>
            <person name="Villamizar G.C."/>
            <person name="Poehlein A."/>
            <person name="Mugweru J."/>
            <person name="Kipnyargis A."/>
            <person name="Kiplimo D."/>
            <person name="Orwa P."/>
            <person name="Daniel R."/>
        </authorList>
    </citation>
    <scope>NUCLEOTIDE SEQUENCE</scope>
    <source>
        <strain evidence="13">B1096_S55</strain>
    </source>
</reference>
<keyword evidence="7" id="KW-0997">Cell inner membrane</keyword>
<comment type="subcellular location">
    <subcellularLocation>
        <location evidence="2">Cell inner membrane</location>
        <topology evidence="2">Multi-pass membrane protein</topology>
    </subcellularLocation>
</comment>
<keyword evidence="5" id="KW-0813">Transport</keyword>
<dbReference type="GO" id="GO:1903607">
    <property type="term" value="P:cytochrome c biosynthetic process"/>
    <property type="evidence" value="ECO:0007669"/>
    <property type="project" value="TreeGrafter"/>
</dbReference>
<keyword evidence="11 12" id="KW-0472">Membrane</keyword>
<organism evidence="13 14">
    <name type="scientific">Salipaludibacillus agaradhaerens</name>
    <name type="common">Bacillus agaradhaerens</name>
    <dbReference type="NCBI Taxonomy" id="76935"/>
    <lineage>
        <taxon>Bacteria</taxon>
        <taxon>Bacillati</taxon>
        <taxon>Bacillota</taxon>
        <taxon>Bacilli</taxon>
        <taxon>Bacillales</taxon>
        <taxon>Bacillaceae</taxon>
    </lineage>
</organism>
<dbReference type="Pfam" id="PF03379">
    <property type="entry name" value="CcmB"/>
    <property type="match status" value="1"/>
</dbReference>
<dbReference type="PANTHER" id="PTHR30070:SF1">
    <property type="entry name" value="CYTOCHROME C BIOGENESIS B-RELATED"/>
    <property type="match status" value="1"/>
</dbReference>
<dbReference type="GO" id="GO:0015232">
    <property type="term" value="F:heme transmembrane transporter activity"/>
    <property type="evidence" value="ECO:0007669"/>
    <property type="project" value="InterPro"/>
</dbReference>
<dbReference type="GO" id="GO:0017004">
    <property type="term" value="P:cytochrome complex assembly"/>
    <property type="evidence" value="ECO:0007669"/>
    <property type="project" value="UniProtKB-KW"/>
</dbReference>
<evidence type="ECO:0000256" key="12">
    <source>
        <dbReference type="SAM" id="Phobius"/>
    </source>
</evidence>
<sequence>MRTLLKPALVIAWKDLSMEWRTKQTLSAMLIFSGLVIVTFSFAFDPSNQAVQALVPGMIWVMTIFSGVIGLNRSFMAEQQHDNIHGLMAAPVDPASIYLGKCLANFVFVLIVQLISIPLLFILFDFHVVDYMGLGYLLIIIFLGTFGFIAVGTLLAALVAHATSSEILLPVLLFPLVMPVVIAGVQATRIVLIGQEGTQDVLSWLQLIAAYDVIFFAAGFLLFDYVLEV</sequence>
<dbReference type="EMBL" id="JABXYM010000001">
    <property type="protein sequence ID" value="MCR6098446.1"/>
    <property type="molecule type" value="Genomic_DNA"/>
</dbReference>
<feature type="transmembrane region" description="Helical" evidence="12">
    <location>
        <begin position="167"/>
        <end position="192"/>
    </location>
</feature>
<dbReference type="GO" id="GO:0005886">
    <property type="term" value="C:plasma membrane"/>
    <property type="evidence" value="ECO:0007669"/>
    <property type="project" value="UniProtKB-SubCell"/>
</dbReference>
<evidence type="ECO:0000256" key="9">
    <source>
        <dbReference type="ARBA" id="ARBA00022748"/>
    </source>
</evidence>
<protein>
    <recommendedName>
        <fullName evidence="4">Heme exporter protein B</fullName>
    </recommendedName>
</protein>
<dbReference type="PRINTS" id="PR01414">
    <property type="entry name" value="CCMBBIOGNSIS"/>
</dbReference>
<name>A0A9Q4G0G1_SALAG</name>
<dbReference type="Proteomes" id="UP001057753">
    <property type="component" value="Unassembled WGS sequence"/>
</dbReference>
<dbReference type="InterPro" id="IPR026031">
    <property type="entry name" value="Cyt_c_CcmB_bac"/>
</dbReference>
<evidence type="ECO:0000256" key="8">
    <source>
        <dbReference type="ARBA" id="ARBA00022692"/>
    </source>
</evidence>
<gene>
    <name evidence="13" type="ORF">HXA33_18195</name>
</gene>
<dbReference type="InterPro" id="IPR003544">
    <property type="entry name" value="Cyt_c_biogenesis_CcmB"/>
</dbReference>
<dbReference type="AlphaFoldDB" id="A0A9Q4G0G1"/>
<proteinExistence type="inferred from homology"/>
<evidence type="ECO:0000256" key="11">
    <source>
        <dbReference type="ARBA" id="ARBA00023136"/>
    </source>
</evidence>